<dbReference type="AlphaFoldDB" id="A0A0G1L344"/>
<dbReference type="EMBL" id="LCKD01000006">
    <property type="protein sequence ID" value="KKT90125.1"/>
    <property type="molecule type" value="Genomic_DNA"/>
</dbReference>
<protein>
    <submittedName>
        <fullName evidence="1">Uncharacterized protein</fullName>
    </submittedName>
</protein>
<gene>
    <name evidence="1" type="ORF">UW90_C0006G0025</name>
</gene>
<evidence type="ECO:0000313" key="1">
    <source>
        <dbReference type="EMBL" id="KKT90125.1"/>
    </source>
</evidence>
<dbReference type="Proteomes" id="UP000034368">
    <property type="component" value="Unassembled WGS sequence"/>
</dbReference>
<reference evidence="1 2" key="1">
    <citation type="journal article" date="2015" name="Nature">
        <title>rRNA introns, odd ribosomes, and small enigmatic genomes across a large radiation of phyla.</title>
        <authorList>
            <person name="Brown C.T."/>
            <person name="Hug L.A."/>
            <person name="Thomas B.C."/>
            <person name="Sharon I."/>
            <person name="Castelle C.J."/>
            <person name="Singh A."/>
            <person name="Wilkins M.J."/>
            <person name="Williams K.H."/>
            <person name="Banfield J.F."/>
        </authorList>
    </citation>
    <scope>NUCLEOTIDE SEQUENCE [LARGE SCALE GENOMIC DNA]</scope>
</reference>
<accession>A0A0G1L344</accession>
<evidence type="ECO:0000313" key="2">
    <source>
        <dbReference type="Proteomes" id="UP000034368"/>
    </source>
</evidence>
<comment type="caution">
    <text evidence="1">The sequence shown here is derived from an EMBL/GenBank/DDBJ whole genome shotgun (WGS) entry which is preliminary data.</text>
</comment>
<name>A0A0G1L344_9BACT</name>
<sequence length="153" mass="18020">MKIARVFIIVFSLAFCFFSGFISGAFTEMIRNRESLSEAKSLFPKSEILVTTLPGNYHMMYSFWRDDMREQLLVDSDNKVIISMFNGIWYRMHHGIIDFRYSSDQIKEKYEHLFLQGRLAVLRKHPELISNQIFAGLIRRSEEAEVRKISPKT</sequence>
<organism evidence="1 2">
    <name type="scientific">Candidatus Yanofskybacteria bacterium GW2011_GWB1_45_11</name>
    <dbReference type="NCBI Taxonomy" id="1619026"/>
    <lineage>
        <taxon>Bacteria</taxon>
        <taxon>Candidatus Yanofskyibacteriota</taxon>
    </lineage>
</organism>
<proteinExistence type="predicted"/>